<feature type="signal peptide" evidence="1">
    <location>
        <begin position="1"/>
        <end position="25"/>
    </location>
</feature>
<accession>A0ABP1QGR9</accession>
<comment type="caution">
    <text evidence="2">The sequence shown here is derived from an EMBL/GenBank/DDBJ whole genome shotgun (WGS) entry which is preliminary data.</text>
</comment>
<evidence type="ECO:0000313" key="3">
    <source>
        <dbReference type="Proteomes" id="UP001642540"/>
    </source>
</evidence>
<dbReference type="Gene3D" id="2.60.20.10">
    <property type="entry name" value="Crystallins"/>
    <property type="match status" value="1"/>
</dbReference>
<proteinExistence type="predicted"/>
<dbReference type="EMBL" id="CAXLJM020000032">
    <property type="protein sequence ID" value="CAL8100379.1"/>
    <property type="molecule type" value="Genomic_DNA"/>
</dbReference>
<reference evidence="2 3" key="1">
    <citation type="submission" date="2024-08" db="EMBL/GenBank/DDBJ databases">
        <authorList>
            <person name="Cucini C."/>
            <person name="Frati F."/>
        </authorList>
    </citation>
    <scope>NUCLEOTIDE SEQUENCE [LARGE SCALE GENOMIC DNA]</scope>
</reference>
<organism evidence="2 3">
    <name type="scientific">Orchesella dallaii</name>
    <dbReference type="NCBI Taxonomy" id="48710"/>
    <lineage>
        <taxon>Eukaryota</taxon>
        <taxon>Metazoa</taxon>
        <taxon>Ecdysozoa</taxon>
        <taxon>Arthropoda</taxon>
        <taxon>Hexapoda</taxon>
        <taxon>Collembola</taxon>
        <taxon>Entomobryomorpha</taxon>
        <taxon>Entomobryoidea</taxon>
        <taxon>Orchesellidae</taxon>
        <taxon>Orchesellinae</taxon>
        <taxon>Orchesella</taxon>
    </lineage>
</organism>
<keyword evidence="1" id="KW-0732">Signal</keyword>
<sequence>MAAINILNFTFFLYVFNSLLIQGKAQPVENGKNVTSDNNSTSPSVGATETVDIYIFNNFFGVPWSLRISNCTNVPAFFYKKTSSINTNNNCVILFSRENCEGRHLKIAPGTSGHSHLSEVNFDETLVSLKPCDDSLVSSNPATSVKAEQHKRVRRNSQILSFLMQNLGLGESGSSDGDIAQLDDDSGSGNGLQSLVSSLNFKNLLSQFQQQDDGSE</sequence>
<evidence type="ECO:0000313" key="2">
    <source>
        <dbReference type="EMBL" id="CAL8100379.1"/>
    </source>
</evidence>
<dbReference type="Proteomes" id="UP001642540">
    <property type="component" value="Unassembled WGS sequence"/>
</dbReference>
<protein>
    <submittedName>
        <fullName evidence="2">Uncharacterized protein</fullName>
    </submittedName>
</protein>
<feature type="chain" id="PRO_5047279495" evidence="1">
    <location>
        <begin position="26"/>
        <end position="216"/>
    </location>
</feature>
<evidence type="ECO:0000256" key="1">
    <source>
        <dbReference type="SAM" id="SignalP"/>
    </source>
</evidence>
<dbReference type="SUPFAM" id="SSF49695">
    <property type="entry name" value="gamma-Crystallin-like"/>
    <property type="match status" value="1"/>
</dbReference>
<keyword evidence="3" id="KW-1185">Reference proteome</keyword>
<name>A0ABP1QGR9_9HEXA</name>
<dbReference type="InterPro" id="IPR011024">
    <property type="entry name" value="G_crystallin-like"/>
</dbReference>
<gene>
    <name evidence="2" type="ORF">ODALV1_LOCUS10521</name>
</gene>